<comment type="caution">
    <text evidence="3">The sequence shown here is derived from an EMBL/GenBank/DDBJ whole genome shotgun (WGS) entry which is preliminary data.</text>
</comment>
<dbReference type="PANTHER" id="PTHR31495">
    <property type="entry name" value="PEROXYGENASE 3-RELATED"/>
    <property type="match status" value="1"/>
</dbReference>
<evidence type="ECO:0000256" key="2">
    <source>
        <dbReference type="SAM" id="MobiDB-lite"/>
    </source>
</evidence>
<name>A0AAV5DE11_ELECO</name>
<evidence type="ECO:0000313" key="3">
    <source>
        <dbReference type="EMBL" id="GJN08611.1"/>
    </source>
</evidence>
<dbReference type="Proteomes" id="UP001054889">
    <property type="component" value="Unassembled WGS sequence"/>
</dbReference>
<dbReference type="EMBL" id="BQKI01000015">
    <property type="protein sequence ID" value="GJN08611.1"/>
    <property type="molecule type" value="Genomic_DNA"/>
</dbReference>
<protein>
    <recommendedName>
        <fullName evidence="5">Caleosin</fullName>
    </recommendedName>
</protein>
<evidence type="ECO:0000256" key="1">
    <source>
        <dbReference type="ARBA" id="ARBA00006765"/>
    </source>
</evidence>
<dbReference type="GO" id="GO:0005509">
    <property type="term" value="F:calcium ion binding"/>
    <property type="evidence" value="ECO:0007669"/>
    <property type="project" value="TreeGrafter"/>
</dbReference>
<reference evidence="3" key="2">
    <citation type="submission" date="2021-12" db="EMBL/GenBank/DDBJ databases">
        <title>Resequencing data analysis of finger millet.</title>
        <authorList>
            <person name="Hatakeyama M."/>
            <person name="Aluri S."/>
            <person name="Balachadran M.T."/>
            <person name="Sivarajan S.R."/>
            <person name="Poveda L."/>
            <person name="Shimizu-Inatsugi R."/>
            <person name="Schlapbach R."/>
            <person name="Sreeman S.M."/>
            <person name="Shimizu K.K."/>
        </authorList>
    </citation>
    <scope>NUCLEOTIDE SEQUENCE</scope>
</reference>
<dbReference type="GO" id="GO:0004497">
    <property type="term" value="F:monooxygenase activity"/>
    <property type="evidence" value="ECO:0007669"/>
    <property type="project" value="TreeGrafter"/>
</dbReference>
<comment type="similarity">
    <text evidence="1">Belongs to the caleosin family.</text>
</comment>
<sequence>MASSSPVDPSVETESPHAAVTRERRLNPHLQEQLPKPYLARALEAVDPSHPEGTKGRDPRGLSVLQQHAAFFDRNGDGIIYPWETFQGMRAIGCGYPVSFLGAFLINLVLSYPTQPSVETTDWSLPLVNGCCSTAWRRIKMACCNVGAFDGSLFERLQENKKSS</sequence>
<keyword evidence="4" id="KW-1185">Reference proteome</keyword>
<evidence type="ECO:0000313" key="4">
    <source>
        <dbReference type="Proteomes" id="UP001054889"/>
    </source>
</evidence>
<dbReference type="AlphaFoldDB" id="A0AAV5DE11"/>
<organism evidence="3 4">
    <name type="scientific">Eleusine coracana subsp. coracana</name>
    <dbReference type="NCBI Taxonomy" id="191504"/>
    <lineage>
        <taxon>Eukaryota</taxon>
        <taxon>Viridiplantae</taxon>
        <taxon>Streptophyta</taxon>
        <taxon>Embryophyta</taxon>
        <taxon>Tracheophyta</taxon>
        <taxon>Spermatophyta</taxon>
        <taxon>Magnoliopsida</taxon>
        <taxon>Liliopsida</taxon>
        <taxon>Poales</taxon>
        <taxon>Poaceae</taxon>
        <taxon>PACMAD clade</taxon>
        <taxon>Chloridoideae</taxon>
        <taxon>Cynodonteae</taxon>
        <taxon>Eleusininae</taxon>
        <taxon>Eleusine</taxon>
    </lineage>
</organism>
<proteinExistence type="inferred from homology"/>
<dbReference type="PANTHER" id="PTHR31495:SF34">
    <property type="entry name" value="OS03G0222600 PROTEIN"/>
    <property type="match status" value="1"/>
</dbReference>
<dbReference type="InterPro" id="IPR007736">
    <property type="entry name" value="Caleosin-related"/>
</dbReference>
<feature type="region of interest" description="Disordered" evidence="2">
    <location>
        <begin position="1"/>
        <end position="32"/>
    </location>
</feature>
<evidence type="ECO:0008006" key="5">
    <source>
        <dbReference type="Google" id="ProtNLM"/>
    </source>
</evidence>
<dbReference type="Pfam" id="PF05042">
    <property type="entry name" value="Caleosin"/>
    <property type="match status" value="1"/>
</dbReference>
<accession>A0AAV5DE11</accession>
<reference evidence="3" key="1">
    <citation type="journal article" date="2018" name="DNA Res.">
        <title>Multiple hybrid de novo genome assembly of finger millet, an orphan allotetraploid crop.</title>
        <authorList>
            <person name="Hatakeyama M."/>
            <person name="Aluri S."/>
            <person name="Balachadran M.T."/>
            <person name="Sivarajan S.R."/>
            <person name="Patrignani A."/>
            <person name="Gruter S."/>
            <person name="Poveda L."/>
            <person name="Shimizu-Inatsugi R."/>
            <person name="Baeten J."/>
            <person name="Francoijs K.J."/>
            <person name="Nataraja K.N."/>
            <person name="Reddy Y.A.N."/>
            <person name="Phadnis S."/>
            <person name="Ravikumar R.L."/>
            <person name="Schlapbach R."/>
            <person name="Sreeman S.M."/>
            <person name="Shimizu K.K."/>
        </authorList>
    </citation>
    <scope>NUCLEOTIDE SEQUENCE</scope>
</reference>
<gene>
    <name evidence="3" type="primary">ga26550</name>
    <name evidence="3" type="ORF">PR202_ga26550</name>
</gene>